<accession>A0A1N5VJ29</accession>
<dbReference type="AlphaFoldDB" id="A0A1N5VJ29"/>
<evidence type="ECO:0000256" key="2">
    <source>
        <dbReference type="ARBA" id="ARBA00022670"/>
    </source>
</evidence>
<evidence type="ECO:0000256" key="1">
    <source>
        <dbReference type="ARBA" id="ARBA00008683"/>
    </source>
</evidence>
<dbReference type="InterPro" id="IPR002142">
    <property type="entry name" value="Peptidase_S49"/>
</dbReference>
<reference evidence="6 7" key="1">
    <citation type="submission" date="2016-04" db="EMBL/GenBank/DDBJ databases">
        <authorList>
            <person name="Evans L.H."/>
            <person name="Alamgir A."/>
            <person name="Owens N."/>
            <person name="Weber N.D."/>
            <person name="Virtaneva K."/>
            <person name="Barbian K."/>
            <person name="Babar A."/>
            <person name="Rosenke K."/>
        </authorList>
    </citation>
    <scope>NUCLEOTIDE SEQUENCE [LARGE SCALE GENOMIC DNA]</scope>
    <source>
        <strain evidence="7">S5(T) (JCM 30642 \VKM B-2941)</strain>
    </source>
</reference>
<dbReference type="RefSeq" id="WP_148689951.1">
    <property type="nucleotide sequence ID" value="NZ_LT671858.1"/>
</dbReference>
<feature type="domain" description="Peptidase S49" evidence="5">
    <location>
        <begin position="59"/>
        <end position="206"/>
    </location>
</feature>
<dbReference type="Proteomes" id="UP000195607">
    <property type="component" value="Chromosome I"/>
</dbReference>
<dbReference type="PANTHER" id="PTHR42987:SF4">
    <property type="entry name" value="PROTEASE SOHB-RELATED"/>
    <property type="match status" value="1"/>
</dbReference>
<dbReference type="GO" id="GO:0006508">
    <property type="term" value="P:proteolysis"/>
    <property type="evidence" value="ECO:0007669"/>
    <property type="project" value="UniProtKB-KW"/>
</dbReference>
<dbReference type="InterPro" id="IPR029045">
    <property type="entry name" value="ClpP/crotonase-like_dom_sf"/>
</dbReference>
<comment type="similarity">
    <text evidence="1">Belongs to the peptidase S49 family.</text>
</comment>
<keyword evidence="3" id="KW-0378">Hydrolase</keyword>
<keyword evidence="2" id="KW-0645">Protease</keyword>
<name>A0A1N5VJ29_9ARCH</name>
<evidence type="ECO:0000313" key="7">
    <source>
        <dbReference type="Proteomes" id="UP000195607"/>
    </source>
</evidence>
<sequence length="233" mass="25376">MIITINLRGTIGENTFAGIKSQLDASLRNKNVKGVILDINSGGGSASASELIYEAVSHLNENKPVFSVVTGTAASGAYMIACATRKIYSIHTGLIGSVGVISMSPDVSELLDKIGVKVNVLSKGREKASMNPFQKSTEEDLLRQNVILSEIYDFFMTIVKERRHLSDEQASEVGNSGIYAAKEAEKLSLIDQVDSYGKIIESIKNELGEKSDPVVMKRKIPFLLRFAMKFLGQ</sequence>
<dbReference type="GeneID" id="41588637"/>
<dbReference type="CDD" id="cd07023">
    <property type="entry name" value="S49_Sppa_N_C"/>
    <property type="match status" value="1"/>
</dbReference>
<dbReference type="SUPFAM" id="SSF52096">
    <property type="entry name" value="ClpP/crotonase"/>
    <property type="match status" value="1"/>
</dbReference>
<dbReference type="PANTHER" id="PTHR42987">
    <property type="entry name" value="PEPTIDASE S49"/>
    <property type="match status" value="1"/>
</dbReference>
<dbReference type="Gene3D" id="3.90.226.10">
    <property type="entry name" value="2-enoyl-CoA Hydratase, Chain A, domain 1"/>
    <property type="match status" value="1"/>
</dbReference>
<dbReference type="EMBL" id="LT671858">
    <property type="protein sequence ID" value="SIM72770.1"/>
    <property type="molecule type" value="Genomic_DNA"/>
</dbReference>
<protein>
    <submittedName>
        <fullName evidence="6">Signal peptide peptidase SppA</fullName>
    </submittedName>
</protein>
<evidence type="ECO:0000259" key="5">
    <source>
        <dbReference type="Pfam" id="PF01343"/>
    </source>
</evidence>
<dbReference type="InterPro" id="IPR047272">
    <property type="entry name" value="S49_SppA_C"/>
</dbReference>
<keyword evidence="4" id="KW-0720">Serine protease</keyword>
<evidence type="ECO:0000256" key="3">
    <source>
        <dbReference type="ARBA" id="ARBA00022801"/>
    </source>
</evidence>
<dbReference type="GO" id="GO:0008236">
    <property type="term" value="F:serine-type peptidase activity"/>
    <property type="evidence" value="ECO:0007669"/>
    <property type="project" value="UniProtKB-KW"/>
</dbReference>
<evidence type="ECO:0000256" key="4">
    <source>
        <dbReference type="ARBA" id="ARBA00022825"/>
    </source>
</evidence>
<organism evidence="6 7">
    <name type="scientific">Cuniculiplasma divulgatum</name>
    <dbReference type="NCBI Taxonomy" id="1673428"/>
    <lineage>
        <taxon>Archaea</taxon>
        <taxon>Methanobacteriati</taxon>
        <taxon>Thermoplasmatota</taxon>
        <taxon>Thermoplasmata</taxon>
        <taxon>Thermoplasmatales</taxon>
        <taxon>Cuniculiplasmataceae</taxon>
        <taxon>Cuniculiplasma</taxon>
    </lineage>
</organism>
<dbReference type="Pfam" id="PF01343">
    <property type="entry name" value="Peptidase_S49"/>
    <property type="match status" value="1"/>
</dbReference>
<proteinExistence type="inferred from homology"/>
<gene>
    <name evidence="6" type="ORF">CSP5_1392</name>
</gene>
<evidence type="ECO:0000313" key="6">
    <source>
        <dbReference type="EMBL" id="SIM72770.1"/>
    </source>
</evidence>